<dbReference type="InParanoid" id="E1ZH30"/>
<sequence length="185" mass="18811">MVCPAALLKLVLVVLFALCVPDAVPASGISSLNYTKIAGLQKCVTDFDCCSGHCITIGGIKGCLPCVPVPLVKCVSDFDCCFGAKCNLQNTKCCLANGQACVKQVNLTQPVTPGELCCSGQCDSASNTCSNCIGVGSTGCTTDAQCCNKSSCVSSRCCVKAGGACITGIENSDCCSKDCKAGICQ</sequence>
<dbReference type="KEGG" id="cvr:CHLNCDRAFT_134905"/>
<protein>
    <submittedName>
        <fullName evidence="2">Uncharacterized protein</fullName>
    </submittedName>
</protein>
<evidence type="ECO:0000313" key="2">
    <source>
        <dbReference type="EMBL" id="EFN55046.1"/>
    </source>
</evidence>
<reference evidence="2 3" key="1">
    <citation type="journal article" date="2010" name="Plant Cell">
        <title>The Chlorella variabilis NC64A genome reveals adaptation to photosymbiosis, coevolution with viruses, and cryptic sex.</title>
        <authorList>
            <person name="Blanc G."/>
            <person name="Duncan G."/>
            <person name="Agarkova I."/>
            <person name="Borodovsky M."/>
            <person name="Gurnon J."/>
            <person name="Kuo A."/>
            <person name="Lindquist E."/>
            <person name="Lucas S."/>
            <person name="Pangilinan J."/>
            <person name="Polle J."/>
            <person name="Salamov A."/>
            <person name="Terry A."/>
            <person name="Yamada T."/>
            <person name="Dunigan D.D."/>
            <person name="Grigoriev I.V."/>
            <person name="Claverie J.M."/>
            <person name="Van Etten J.L."/>
        </authorList>
    </citation>
    <scope>NUCLEOTIDE SEQUENCE [LARGE SCALE GENOMIC DNA]</scope>
    <source>
        <strain evidence="2 3">NC64A</strain>
    </source>
</reference>
<dbReference type="RefSeq" id="XP_005847148.1">
    <property type="nucleotide sequence ID" value="XM_005847086.1"/>
</dbReference>
<gene>
    <name evidence="2" type="ORF">CHLNCDRAFT_134905</name>
</gene>
<accession>E1ZH30</accession>
<dbReference type="Proteomes" id="UP000008141">
    <property type="component" value="Unassembled WGS sequence"/>
</dbReference>
<dbReference type="GeneID" id="17354226"/>
<dbReference type="AlphaFoldDB" id="E1ZH30"/>
<evidence type="ECO:0000256" key="1">
    <source>
        <dbReference type="SAM" id="SignalP"/>
    </source>
</evidence>
<keyword evidence="1" id="KW-0732">Signal</keyword>
<dbReference type="EMBL" id="GL433846">
    <property type="protein sequence ID" value="EFN55046.1"/>
    <property type="molecule type" value="Genomic_DNA"/>
</dbReference>
<feature type="chain" id="PRO_5003155925" evidence="1">
    <location>
        <begin position="27"/>
        <end position="185"/>
    </location>
</feature>
<feature type="signal peptide" evidence="1">
    <location>
        <begin position="1"/>
        <end position="26"/>
    </location>
</feature>
<proteinExistence type="predicted"/>
<keyword evidence="3" id="KW-1185">Reference proteome</keyword>
<organism evidence="3">
    <name type="scientific">Chlorella variabilis</name>
    <name type="common">Green alga</name>
    <dbReference type="NCBI Taxonomy" id="554065"/>
    <lineage>
        <taxon>Eukaryota</taxon>
        <taxon>Viridiplantae</taxon>
        <taxon>Chlorophyta</taxon>
        <taxon>core chlorophytes</taxon>
        <taxon>Trebouxiophyceae</taxon>
        <taxon>Chlorellales</taxon>
        <taxon>Chlorellaceae</taxon>
        <taxon>Chlorella clade</taxon>
        <taxon>Chlorella</taxon>
    </lineage>
</organism>
<evidence type="ECO:0000313" key="3">
    <source>
        <dbReference type="Proteomes" id="UP000008141"/>
    </source>
</evidence>
<name>E1ZH30_CHLVA</name>